<dbReference type="GO" id="GO:0005654">
    <property type="term" value="C:nucleoplasm"/>
    <property type="evidence" value="ECO:0007669"/>
    <property type="project" value="TreeGrafter"/>
</dbReference>
<feature type="compositionally biased region" description="Polar residues" evidence="3">
    <location>
        <begin position="42"/>
        <end position="53"/>
    </location>
</feature>
<feature type="compositionally biased region" description="Basic and acidic residues" evidence="3">
    <location>
        <begin position="1037"/>
        <end position="1061"/>
    </location>
</feature>
<evidence type="ECO:0000313" key="4">
    <source>
        <dbReference type="EMBL" id="VEN41538.1"/>
    </source>
</evidence>
<evidence type="ECO:0000256" key="3">
    <source>
        <dbReference type="SAM" id="MobiDB-lite"/>
    </source>
</evidence>
<sequence>MATNDATGPELFPGWSSVVHQPAEEPEETDLPSTVDIAAFSTGLSVEPSSNAPNDEESDSETDSEADSSNTGTDGSQSCSQSDSSDSESSSSQESSSRSPSPEFSVTTSQTNSLRLTIAQIRKPSPEQEKKIESRKSTSKTASSSSDSEASSDSESDSEKSEVMSGKEPKPAEGKPVAKNLKKTVGRLRARVTEKKEDKNQKVVKKDAGKNGTSNNMAKTRLRQRKTRKMASLPLSRGPSTYSSSSSSSGTTSSDSDEGGGHQQGSNGGGAGSTGAGGGGTAPAAEGEDSDDADSAMLASCSLQEIRQEDLAAILPDQQDVDAFNDFDECREDKRSPAGADLSGEGSDMELPQQAVNALIQRTTESSSEGETHAPPPPSSLYANSLLQQFVAQTQMLNAPCPPIPVTEALKPPVLPSTNAEPQNKKTEEEGTKKRRGRPKKDLKTDKAQEYCTNPNVSPDSGIQNSPDHVSSPEPTMSPNVNQKKPQKEEPKKVEKPVAKNLRNDKSTSNNNKNNKAPVLKPAPTNNKVPATTVNNKVSAPNNKLAVTANRFDRMLYANADKVLYPPRRKGGRATSNKKPPGRTARSKQPVAVAPSPAETARPVETKVAPPPEKQAKTPKTKTRTRPVLSTKNKMEIKGKYQTLKVPKLMHSKHKHKKHKKYKFKILKPIGENSPKINIEIDKLIADFVKCCAIATKQPKENVPEQILKTLKKVTKKRKTAEYSDKKKKKQSVSATVAKVSSNDQRLPLKKRHYHLLSNNDSKNEVEEVKIEVEDETKCDKAKIKPKVANSTPKAEAEDDKNDKTKVKPKVVSSTPKVEVQKSPVNAKYVPVIKSNTSVKASINNNEYESKETKKDVVSHIDEAIEACIHKFADKKVEPKTETSASEEKVNSSSNSITATTPKKRHRLEMANAAEKAIPVIKTEPAVVSEEKVEKAKPKISIESYISELKAKRNTGTKQTPEEKKVAVKEETKVSASNEEALKVTPESKKKVRKRRAINRTGFPTVKKKKKKSLPSEAPAVAVVPRSSEPRPNSCDRVPKQGEEYTKFVERTESIPDKELTEDSILSLNRTMDDSSKWETMSECESLPQDERTEFDDDCRDRMTLRHRDSSPATSVDTRSSERSKTNGDDLEHSLSHSIERLRSRLELRKKRKRMRDKDSGTYPKRRSSGAESPYINALKDDRASASSDERRGRKSQAPRWRKKYLVAGLFSDYYKEDDETARLKRQDSAQKSSRLVYNPEEHPYGLLPPPYHCGKYLRCRKIPFQLPYDLWWQHTHSQLPDPYERVHGETDDDIGFLRAPDLQLSVAVGQHWERVFLGVW</sequence>
<feature type="region of interest" description="Disordered" evidence="3">
    <location>
        <begin position="1"/>
        <end position="301"/>
    </location>
</feature>
<organism evidence="4 5">
    <name type="scientific">Callosobruchus maculatus</name>
    <name type="common">Southern cowpea weevil</name>
    <name type="synonym">Pulse bruchid</name>
    <dbReference type="NCBI Taxonomy" id="64391"/>
    <lineage>
        <taxon>Eukaryota</taxon>
        <taxon>Metazoa</taxon>
        <taxon>Ecdysozoa</taxon>
        <taxon>Arthropoda</taxon>
        <taxon>Hexapoda</taxon>
        <taxon>Insecta</taxon>
        <taxon>Pterygota</taxon>
        <taxon>Neoptera</taxon>
        <taxon>Endopterygota</taxon>
        <taxon>Coleoptera</taxon>
        <taxon>Polyphaga</taxon>
        <taxon>Cucujiformia</taxon>
        <taxon>Chrysomeloidea</taxon>
        <taxon>Chrysomelidae</taxon>
        <taxon>Bruchinae</taxon>
        <taxon>Bruchini</taxon>
        <taxon>Callosobruchus</taxon>
    </lineage>
</organism>
<feature type="region of interest" description="Disordered" evidence="3">
    <location>
        <begin position="563"/>
        <end position="627"/>
    </location>
</feature>
<dbReference type="GO" id="GO:0042800">
    <property type="term" value="F:histone H3K4 methyltransferase activity"/>
    <property type="evidence" value="ECO:0007669"/>
    <property type="project" value="TreeGrafter"/>
</dbReference>
<feature type="compositionally biased region" description="Polar residues" evidence="3">
    <location>
        <begin position="451"/>
        <end position="482"/>
    </location>
</feature>
<feature type="region of interest" description="Disordered" evidence="3">
    <location>
        <begin position="399"/>
        <end position="538"/>
    </location>
</feature>
<feature type="compositionally biased region" description="Polar residues" evidence="3">
    <location>
        <begin position="354"/>
        <end position="369"/>
    </location>
</feature>
<feature type="compositionally biased region" description="Basic and acidic residues" evidence="3">
    <location>
        <begin position="423"/>
        <end position="432"/>
    </location>
</feature>
<dbReference type="GO" id="GO:0006355">
    <property type="term" value="P:regulation of DNA-templated transcription"/>
    <property type="evidence" value="ECO:0007669"/>
    <property type="project" value="TreeGrafter"/>
</dbReference>
<dbReference type="EMBL" id="CAACVG010006766">
    <property type="protein sequence ID" value="VEN41538.1"/>
    <property type="molecule type" value="Genomic_DNA"/>
</dbReference>
<feature type="region of interest" description="Disordered" evidence="3">
    <location>
        <begin position="716"/>
        <end position="744"/>
    </location>
</feature>
<feature type="compositionally biased region" description="Basic and acidic residues" evidence="3">
    <location>
        <begin position="157"/>
        <end position="173"/>
    </location>
</feature>
<feature type="region of interest" description="Disordered" evidence="3">
    <location>
        <begin position="329"/>
        <end position="382"/>
    </location>
</feature>
<feature type="compositionally biased region" description="Basic and acidic residues" evidence="3">
    <location>
        <begin position="980"/>
        <end position="989"/>
    </location>
</feature>
<feature type="compositionally biased region" description="Polar residues" evidence="3">
    <location>
        <begin position="524"/>
        <end position="538"/>
    </location>
</feature>
<dbReference type="PANTHER" id="PTHR46147">
    <property type="entry name" value="HISTONE-LYSINE N-METHYLTRANSFERASE ASH1"/>
    <property type="match status" value="1"/>
</dbReference>
<feature type="compositionally biased region" description="Basic residues" evidence="3">
    <location>
        <begin position="180"/>
        <end position="190"/>
    </location>
</feature>
<feature type="compositionally biased region" description="Basic and acidic residues" evidence="3">
    <location>
        <begin position="440"/>
        <end position="449"/>
    </location>
</feature>
<feature type="compositionally biased region" description="Low complexity" evidence="3">
    <location>
        <begin position="236"/>
        <end position="254"/>
    </location>
</feature>
<feature type="compositionally biased region" description="Low complexity" evidence="3">
    <location>
        <begin position="139"/>
        <end position="149"/>
    </location>
</feature>
<dbReference type="PANTHER" id="PTHR46147:SF3">
    <property type="entry name" value="HISTONE-LYSINE N-METHYLTRANSFERASE ASH1"/>
    <property type="match status" value="1"/>
</dbReference>
<feature type="compositionally biased region" description="Basic and acidic residues" evidence="3">
    <location>
        <begin position="124"/>
        <end position="136"/>
    </location>
</feature>
<keyword evidence="2" id="KW-0539">Nucleus</keyword>
<feature type="compositionally biased region" description="Polar residues" evidence="3">
    <location>
        <begin position="891"/>
        <end position="901"/>
    </location>
</feature>
<feature type="compositionally biased region" description="Basic and acidic residues" evidence="3">
    <location>
        <begin position="960"/>
        <end position="973"/>
    </location>
</feature>
<dbReference type="OrthoDB" id="79252at2759"/>
<dbReference type="Proteomes" id="UP000410492">
    <property type="component" value="Unassembled WGS sequence"/>
</dbReference>
<feature type="compositionally biased region" description="Basic and acidic residues" evidence="3">
    <location>
        <begin position="1099"/>
        <end position="1110"/>
    </location>
</feature>
<reference evidence="4 5" key="1">
    <citation type="submission" date="2019-01" db="EMBL/GenBank/DDBJ databases">
        <authorList>
            <person name="Sayadi A."/>
        </authorList>
    </citation>
    <scope>NUCLEOTIDE SEQUENCE [LARGE SCALE GENOMIC DNA]</scope>
</reference>
<feature type="compositionally biased region" description="Basic and acidic residues" evidence="3">
    <location>
        <begin position="486"/>
        <end position="506"/>
    </location>
</feature>
<feature type="compositionally biased region" description="Gly residues" evidence="3">
    <location>
        <begin position="261"/>
        <end position="281"/>
    </location>
</feature>
<gene>
    <name evidence="4" type="ORF">CALMAC_LOCUS5325</name>
</gene>
<feature type="compositionally biased region" description="Acidic residues" evidence="3">
    <location>
        <begin position="54"/>
        <end position="66"/>
    </location>
</feature>
<feature type="region of interest" description="Disordered" evidence="3">
    <location>
        <begin position="875"/>
        <end position="906"/>
    </location>
</feature>
<feature type="region of interest" description="Disordered" evidence="3">
    <location>
        <begin position="784"/>
        <end position="820"/>
    </location>
</feature>
<feature type="compositionally biased region" description="Polar residues" evidence="3">
    <location>
        <begin position="732"/>
        <end position="744"/>
    </location>
</feature>
<feature type="compositionally biased region" description="Polar residues" evidence="3">
    <location>
        <begin position="106"/>
        <end position="115"/>
    </location>
</feature>
<feature type="region of interest" description="Disordered" evidence="3">
    <location>
        <begin position="952"/>
        <end position="1198"/>
    </location>
</feature>
<evidence type="ECO:0000313" key="5">
    <source>
        <dbReference type="Proteomes" id="UP000410492"/>
    </source>
</evidence>
<evidence type="ECO:0000256" key="1">
    <source>
        <dbReference type="ARBA" id="ARBA00004123"/>
    </source>
</evidence>
<comment type="subcellular location">
    <subcellularLocation>
        <location evidence="1">Nucleus</location>
    </subcellularLocation>
</comment>
<feature type="compositionally biased region" description="Low complexity" evidence="3">
    <location>
        <begin position="76"/>
        <end position="105"/>
    </location>
</feature>
<evidence type="ECO:0000256" key="2">
    <source>
        <dbReference type="ARBA" id="ARBA00023242"/>
    </source>
</evidence>
<feature type="compositionally biased region" description="Basic and acidic residues" evidence="3">
    <location>
        <begin position="1179"/>
        <end position="1192"/>
    </location>
</feature>
<proteinExistence type="predicted"/>
<name>A0A653C1V8_CALMS</name>
<feature type="compositionally biased region" description="Basic and acidic residues" evidence="3">
    <location>
        <begin position="1119"/>
        <end position="1147"/>
    </location>
</feature>
<accession>A0A653C1V8</accession>
<protein>
    <submittedName>
        <fullName evidence="4">Uncharacterized protein</fullName>
    </submittedName>
</protein>
<feature type="compositionally biased region" description="Basic residues" evidence="3">
    <location>
        <begin position="220"/>
        <end position="229"/>
    </location>
</feature>
<feature type="compositionally biased region" description="Basic and acidic residues" evidence="3">
    <location>
        <begin position="875"/>
        <end position="890"/>
    </location>
</feature>
<feature type="compositionally biased region" description="Basic and acidic residues" evidence="3">
    <location>
        <begin position="191"/>
        <end position="209"/>
    </location>
</feature>
<keyword evidence="5" id="KW-1185">Reference proteome</keyword>